<dbReference type="Proteomes" id="UP001291309">
    <property type="component" value="Unassembled WGS sequence"/>
</dbReference>
<reference evidence="2 3" key="1">
    <citation type="submission" date="2023-12" db="EMBL/GenBank/DDBJ databases">
        <title>the genome sequence of Hyalangium sp. s54d21.</title>
        <authorList>
            <person name="Zhang X."/>
        </authorList>
    </citation>
    <scope>NUCLEOTIDE SEQUENCE [LARGE SCALE GENOMIC DNA]</scope>
    <source>
        <strain evidence="3">s54d21</strain>
    </source>
</reference>
<keyword evidence="3" id="KW-1185">Reference proteome</keyword>
<evidence type="ECO:0000313" key="3">
    <source>
        <dbReference type="Proteomes" id="UP001291309"/>
    </source>
</evidence>
<evidence type="ECO:0000259" key="1">
    <source>
        <dbReference type="Pfam" id="PF12680"/>
    </source>
</evidence>
<dbReference type="SUPFAM" id="SSF54427">
    <property type="entry name" value="NTF2-like"/>
    <property type="match status" value="1"/>
</dbReference>
<gene>
    <name evidence="2" type="ORF">SYV04_13315</name>
</gene>
<feature type="domain" description="SnoaL-like" evidence="1">
    <location>
        <begin position="25"/>
        <end position="118"/>
    </location>
</feature>
<organism evidence="2 3">
    <name type="scientific">Hyalangium rubrum</name>
    <dbReference type="NCBI Taxonomy" id="3103134"/>
    <lineage>
        <taxon>Bacteria</taxon>
        <taxon>Pseudomonadati</taxon>
        <taxon>Myxococcota</taxon>
        <taxon>Myxococcia</taxon>
        <taxon>Myxococcales</taxon>
        <taxon>Cystobacterineae</taxon>
        <taxon>Archangiaceae</taxon>
        <taxon>Hyalangium</taxon>
    </lineage>
</organism>
<dbReference type="InterPro" id="IPR032710">
    <property type="entry name" value="NTF2-like_dom_sf"/>
</dbReference>
<evidence type="ECO:0000313" key="2">
    <source>
        <dbReference type="EMBL" id="MDY7227384.1"/>
    </source>
</evidence>
<dbReference type="Pfam" id="PF12680">
    <property type="entry name" value="SnoaL_2"/>
    <property type="match status" value="1"/>
</dbReference>
<protein>
    <recommendedName>
        <fullName evidence="1">SnoaL-like domain-containing protein</fullName>
    </recommendedName>
</protein>
<dbReference type="EMBL" id="JAXIVS010000004">
    <property type="protein sequence ID" value="MDY7227384.1"/>
    <property type="molecule type" value="Genomic_DNA"/>
</dbReference>
<accession>A0ABU5H3A6</accession>
<sequence length="146" mass="16010">MHASNLSRLKRILEEVDRTWEMKPLTDQFAKEVVLRVTIPDGTPLSGEFRGKEAVTGYFTQILPEVAVFKQQAPVEFVPDGERVIVLGDDAYTLKKTGETFRSPYAMVVGFEEEQIKSILIIQDLSGLAAAYRSPAAGHSAAPSAG</sequence>
<dbReference type="InterPro" id="IPR037401">
    <property type="entry name" value="SnoaL-like"/>
</dbReference>
<dbReference type="PANTHER" id="PTHR41252:SF1">
    <property type="entry name" value="BLR2505 PROTEIN"/>
    <property type="match status" value="1"/>
</dbReference>
<dbReference type="RefSeq" id="WP_321546110.1">
    <property type="nucleotide sequence ID" value="NZ_JAXIVS010000004.1"/>
</dbReference>
<name>A0ABU5H3A6_9BACT</name>
<dbReference type="Gene3D" id="3.10.450.50">
    <property type="match status" value="1"/>
</dbReference>
<comment type="caution">
    <text evidence="2">The sequence shown here is derived from an EMBL/GenBank/DDBJ whole genome shotgun (WGS) entry which is preliminary data.</text>
</comment>
<proteinExistence type="predicted"/>
<dbReference type="PANTHER" id="PTHR41252">
    <property type="entry name" value="BLR2505 PROTEIN"/>
    <property type="match status" value="1"/>
</dbReference>